<proteinExistence type="predicted"/>
<name>A0ACB9TYH5_HOLOL</name>
<comment type="caution">
    <text evidence="1">The sequence shown here is derived from an EMBL/GenBank/DDBJ whole genome shotgun (WGS) entry which is preliminary data.</text>
</comment>
<dbReference type="Proteomes" id="UP001056778">
    <property type="component" value="Chromosome 1"/>
</dbReference>
<reference evidence="1" key="1">
    <citation type="submission" date="2022-04" db="EMBL/GenBank/DDBJ databases">
        <title>Chromosome-scale genome assembly of Holotrichia oblita Faldermann.</title>
        <authorList>
            <person name="Rongchong L."/>
        </authorList>
    </citation>
    <scope>NUCLEOTIDE SEQUENCE</scope>
    <source>
        <strain evidence="1">81SQS9</strain>
    </source>
</reference>
<keyword evidence="2" id="KW-1185">Reference proteome</keyword>
<accession>A0ACB9TYH5</accession>
<evidence type="ECO:0000313" key="2">
    <source>
        <dbReference type="Proteomes" id="UP001056778"/>
    </source>
</evidence>
<organism evidence="1 2">
    <name type="scientific">Holotrichia oblita</name>
    <name type="common">Chafer beetle</name>
    <dbReference type="NCBI Taxonomy" id="644536"/>
    <lineage>
        <taxon>Eukaryota</taxon>
        <taxon>Metazoa</taxon>
        <taxon>Ecdysozoa</taxon>
        <taxon>Arthropoda</taxon>
        <taxon>Hexapoda</taxon>
        <taxon>Insecta</taxon>
        <taxon>Pterygota</taxon>
        <taxon>Neoptera</taxon>
        <taxon>Endopterygota</taxon>
        <taxon>Coleoptera</taxon>
        <taxon>Polyphaga</taxon>
        <taxon>Scarabaeiformia</taxon>
        <taxon>Scarabaeidae</taxon>
        <taxon>Melolonthinae</taxon>
        <taxon>Holotrichia</taxon>
    </lineage>
</organism>
<evidence type="ECO:0000313" key="1">
    <source>
        <dbReference type="EMBL" id="KAI4471640.1"/>
    </source>
</evidence>
<protein>
    <submittedName>
        <fullName evidence="1">Knirps-related protein-related</fullName>
    </submittedName>
</protein>
<gene>
    <name evidence="1" type="ORF">MML48_1g06119</name>
</gene>
<sequence length="306" mass="33252">MIGSQVQGFQFSQETDASDAVLMSFFGRTYNNLGSISECKNNDKCVINKKNRTACKACRLRKCLLVGMSKSGSRYGRRSNWFKIHCLLQEQQQQGAAALASAVGLVRPHPYLQLFRNPAATRDTRSSESDSGASSADPEDDLRTSSALGFLKSTASEYDYLTGCSSKNKAASSASDSECFTRRKMASVLNNIPPPSPSSLPPMSPSGIVPTGWLPPFQNMSDPTTWRDLWLRGPLAIAAQAPDQDQPIDLSVKQRQSSQCEAKSNLGSSSSSNNNNEISSKEQLSEPVKSVPLDLTLDRQADIVTN</sequence>
<dbReference type="EMBL" id="CM043015">
    <property type="protein sequence ID" value="KAI4471640.1"/>
    <property type="molecule type" value="Genomic_DNA"/>
</dbReference>